<dbReference type="KEGG" id="vg:3654864"/>
<organism evidence="2 3">
    <name type="scientific">Emiliania huxleyi virus 86 (isolate United Kingdom/English Channel/1999)</name>
    <name type="common">EhV-86</name>
    <dbReference type="NCBI Taxonomy" id="654925"/>
    <lineage>
        <taxon>Viruses</taxon>
        <taxon>Varidnaviria</taxon>
        <taxon>Bamfordvirae</taxon>
        <taxon>Nucleocytoviricota</taxon>
        <taxon>Megaviricetes</taxon>
        <taxon>Algavirales</taxon>
        <taxon>Phycodnaviridae</taxon>
        <taxon>Coccolithovirus</taxon>
        <taxon>Coccolithovirus huxleyi</taxon>
        <taxon>Emiliania huxleyi virus 86</taxon>
    </lineage>
</organism>
<name>Q4A399_EHV8U</name>
<proteinExistence type="predicted"/>
<reference evidence="2 3" key="1">
    <citation type="journal article" date="2005" name="Science">
        <title>Complete genome sequence and lytic phase transcription profile of a Coccolithovirus.</title>
        <authorList>
            <person name="Wilson W.H."/>
            <person name="Schroeder D.C."/>
            <person name="Allen M.J."/>
            <person name="Holden M.T.G."/>
            <person name="Parkhill J."/>
            <person name="Barrell B.G."/>
            <person name="Churcher C."/>
            <person name="Hamlin N."/>
            <person name="Mungall K."/>
            <person name="Norbertczak H."/>
            <person name="Quail M.A."/>
            <person name="Price C."/>
            <person name="Rabbinowitsch E."/>
            <person name="Walker D."/>
            <person name="Craigon M."/>
            <person name="Roy D."/>
            <person name="Ghazal P."/>
        </authorList>
    </citation>
    <scope>NUCLEOTIDE SEQUENCE [LARGE SCALE GENOMIC DNA]</scope>
    <source>
        <strain evidence="3">Isolate United Kingdom/English Channel/1999</strain>
    </source>
</reference>
<gene>
    <name evidence="2" type="ORF">EhV034</name>
</gene>
<dbReference type="GeneID" id="3654864"/>
<protein>
    <submittedName>
        <fullName evidence="2">Putative membrane protein</fullName>
    </submittedName>
</protein>
<evidence type="ECO:0000313" key="2">
    <source>
        <dbReference type="EMBL" id="CAI65457.1"/>
    </source>
</evidence>
<keyword evidence="1" id="KW-1133">Transmembrane helix</keyword>
<keyword evidence="3" id="KW-1185">Reference proteome</keyword>
<evidence type="ECO:0000256" key="1">
    <source>
        <dbReference type="SAM" id="Phobius"/>
    </source>
</evidence>
<sequence length="165" mass="18319">MSIKDRVFAVITKFKQLSNPKKFLVLLISAIIVVGILISVDVIPKEYVFPVTIDTTTVPQPEIPKVLNETVSGYFRRGGGCVADVESQQVPAESLEACRDIGRNIEGVIAVGFRNSKHTTDSLKNTCFFYKCIAPDYNKNDAIHIDDVYHTMSCVNDAEVFEDCV</sequence>
<organismHost>
    <name type="scientific">Emiliania huxleyi</name>
    <name type="common">Coccolithophore</name>
    <name type="synonym">Pontosphaera huxleyi</name>
    <dbReference type="NCBI Taxonomy" id="2903"/>
</organismHost>
<dbReference type="RefSeq" id="YP_293788.1">
    <property type="nucleotide sequence ID" value="NC_007346.1"/>
</dbReference>
<accession>Q4A399</accession>
<dbReference type="Proteomes" id="UP000000863">
    <property type="component" value="Segment"/>
</dbReference>
<keyword evidence="1" id="KW-0812">Transmembrane</keyword>
<evidence type="ECO:0000313" key="3">
    <source>
        <dbReference type="Proteomes" id="UP000000863"/>
    </source>
</evidence>
<keyword evidence="1" id="KW-0472">Membrane</keyword>
<dbReference type="EMBL" id="AJ890364">
    <property type="protein sequence ID" value="CAI65457.1"/>
    <property type="molecule type" value="Genomic_DNA"/>
</dbReference>
<feature type="transmembrane region" description="Helical" evidence="1">
    <location>
        <begin position="23"/>
        <end position="43"/>
    </location>
</feature>